<keyword evidence="1" id="KW-0479">Metal-binding</keyword>
<reference evidence="3 4" key="1">
    <citation type="submission" date="2019-05" db="EMBL/GenBank/DDBJ databases">
        <title>Nakamurella sp. N5BH11, whole genome shotgun sequence.</title>
        <authorList>
            <person name="Tuo L."/>
        </authorList>
    </citation>
    <scope>NUCLEOTIDE SEQUENCE [LARGE SCALE GENOMIC DNA]</scope>
    <source>
        <strain evidence="3 4">N5BH11</strain>
    </source>
</reference>
<dbReference type="Gene3D" id="3.10.180.10">
    <property type="entry name" value="2,3-Dihydroxybiphenyl 1,2-Dioxygenase, domain 1"/>
    <property type="match status" value="1"/>
</dbReference>
<keyword evidence="4" id="KW-1185">Reference proteome</keyword>
<proteinExistence type="predicted"/>
<dbReference type="PANTHER" id="PTHR43048:SF6">
    <property type="entry name" value="BLR8189 PROTEIN"/>
    <property type="match status" value="1"/>
</dbReference>
<evidence type="ECO:0000313" key="4">
    <source>
        <dbReference type="Proteomes" id="UP000306985"/>
    </source>
</evidence>
<dbReference type="OrthoDB" id="7187210at2"/>
<dbReference type="GO" id="GO:0004493">
    <property type="term" value="F:methylmalonyl-CoA epimerase activity"/>
    <property type="evidence" value="ECO:0007669"/>
    <property type="project" value="TreeGrafter"/>
</dbReference>
<dbReference type="InterPro" id="IPR051785">
    <property type="entry name" value="MMCE/EMCE_epimerase"/>
</dbReference>
<dbReference type="GO" id="GO:0046491">
    <property type="term" value="P:L-methylmalonyl-CoA metabolic process"/>
    <property type="evidence" value="ECO:0007669"/>
    <property type="project" value="TreeGrafter"/>
</dbReference>
<feature type="domain" description="VOC" evidence="2">
    <location>
        <begin position="13"/>
        <end position="160"/>
    </location>
</feature>
<evidence type="ECO:0000313" key="3">
    <source>
        <dbReference type="EMBL" id="TKV57688.1"/>
    </source>
</evidence>
<gene>
    <name evidence="3" type="ORF">FDO65_16180</name>
</gene>
<protein>
    <submittedName>
        <fullName evidence="3">Glyoxalase</fullName>
    </submittedName>
</protein>
<dbReference type="AlphaFoldDB" id="A0A4U6QCG8"/>
<dbReference type="PROSITE" id="PS51819">
    <property type="entry name" value="VOC"/>
    <property type="match status" value="1"/>
</dbReference>
<dbReference type="SUPFAM" id="SSF54593">
    <property type="entry name" value="Glyoxalase/Bleomycin resistance protein/Dihydroxybiphenyl dioxygenase"/>
    <property type="match status" value="1"/>
</dbReference>
<evidence type="ECO:0000256" key="1">
    <source>
        <dbReference type="ARBA" id="ARBA00022723"/>
    </source>
</evidence>
<name>A0A4U6QCG8_9ACTN</name>
<dbReference type="Pfam" id="PF00903">
    <property type="entry name" value="Glyoxalase"/>
    <property type="match status" value="1"/>
</dbReference>
<organism evidence="3 4">
    <name type="scientific">Nakamurella flava</name>
    <dbReference type="NCBI Taxonomy" id="2576308"/>
    <lineage>
        <taxon>Bacteria</taxon>
        <taxon>Bacillati</taxon>
        <taxon>Actinomycetota</taxon>
        <taxon>Actinomycetes</taxon>
        <taxon>Nakamurellales</taxon>
        <taxon>Nakamurellaceae</taxon>
        <taxon>Nakamurella</taxon>
    </lineage>
</organism>
<dbReference type="RefSeq" id="WP_137450772.1">
    <property type="nucleotide sequence ID" value="NZ_SZZH01000004.1"/>
</dbReference>
<dbReference type="GO" id="GO:0046872">
    <property type="term" value="F:metal ion binding"/>
    <property type="evidence" value="ECO:0007669"/>
    <property type="project" value="UniProtKB-KW"/>
</dbReference>
<dbReference type="EMBL" id="SZZH01000004">
    <property type="protein sequence ID" value="TKV57688.1"/>
    <property type="molecule type" value="Genomic_DNA"/>
</dbReference>
<dbReference type="Proteomes" id="UP000306985">
    <property type="component" value="Unassembled WGS sequence"/>
</dbReference>
<dbReference type="InterPro" id="IPR004360">
    <property type="entry name" value="Glyas_Fos-R_dOase_dom"/>
</dbReference>
<dbReference type="PANTHER" id="PTHR43048">
    <property type="entry name" value="METHYLMALONYL-COA EPIMERASE"/>
    <property type="match status" value="1"/>
</dbReference>
<evidence type="ECO:0000259" key="2">
    <source>
        <dbReference type="PROSITE" id="PS51819"/>
    </source>
</evidence>
<comment type="caution">
    <text evidence="3">The sequence shown here is derived from an EMBL/GenBank/DDBJ whole genome shotgun (WGS) entry which is preliminary data.</text>
</comment>
<dbReference type="InterPro" id="IPR029068">
    <property type="entry name" value="Glyas_Bleomycin-R_OHBP_Dase"/>
</dbReference>
<dbReference type="InterPro" id="IPR037523">
    <property type="entry name" value="VOC_core"/>
</dbReference>
<accession>A0A4U6QCG8</accession>
<sequence>MTEPVAAPRVSPAFSHVGVTVPDLDAAIRWYTETLGAYLLTGPLEVREDGSPLGDAAATVYGRGFRRFRFAHLAFADAVGLELFHFDEPATAAREDNFEFWMTGINHFALTSPDLHGLSDRIVAAGGQRRAAPVVIDAEKGYAIVYCQDPWGTVIEICSHPYAQMWG</sequence>